<keyword evidence="6" id="KW-0653">Protein transport</keyword>
<comment type="similarity">
    <text evidence="2">Belongs to the LolB family.</text>
</comment>
<evidence type="ECO:0000256" key="5">
    <source>
        <dbReference type="ARBA" id="ARBA00022448"/>
    </source>
</evidence>
<evidence type="ECO:0000256" key="10">
    <source>
        <dbReference type="ARBA" id="ARBA00023237"/>
    </source>
</evidence>
<dbReference type="EMBL" id="QNZL01000046">
    <property type="protein sequence ID" value="RTZ81152.1"/>
    <property type="molecule type" value="Genomic_DNA"/>
</dbReference>
<dbReference type="GO" id="GO:0009279">
    <property type="term" value="C:cell outer membrane"/>
    <property type="evidence" value="ECO:0007669"/>
    <property type="project" value="UniProtKB-SubCell"/>
</dbReference>
<dbReference type="Proteomes" id="UP000286801">
    <property type="component" value="Unassembled WGS sequence"/>
</dbReference>
<dbReference type="Proteomes" id="UP000288322">
    <property type="component" value="Unassembled WGS sequence"/>
</dbReference>
<evidence type="ECO:0000313" key="13">
    <source>
        <dbReference type="EMBL" id="RTZ92968.1"/>
    </source>
</evidence>
<protein>
    <recommendedName>
        <fullName evidence="4">Outer-membrane lipoprotein LolB</fullName>
    </recommendedName>
</protein>
<keyword evidence="10" id="KW-0998">Cell outer membrane</keyword>
<dbReference type="InterPro" id="IPR004565">
    <property type="entry name" value="OM_lipoprot_LolB"/>
</dbReference>
<sequence>MSLKLPLRLIYPVIVGILWLTGCTSLSGTVQSGVSLSQFENLSKSKGNYYVSGRILFKHPEGKHSGEMEIHISADSELRLSIFTPLVGSLIYELRVGPEKFLLLNFQEKNYVLDENNRYVRQTWLGMDLSLTELKWLILGQIPEKTPAWQRTKLPSGELQLVQGTSVIRLRLNSAGRIQSMNKSVEGLLEYKAQISLYQKHYEILFPRKIRIEDFTGNNHWLMVISGVQAPTGMETLDFIPPEDMKLLISNQ</sequence>
<evidence type="ECO:0000256" key="1">
    <source>
        <dbReference type="ARBA" id="ARBA00004442"/>
    </source>
</evidence>
<dbReference type="SUPFAM" id="SSF89392">
    <property type="entry name" value="Prokaryotic lipoproteins and lipoprotein localization factors"/>
    <property type="match status" value="1"/>
</dbReference>
<comment type="subunit">
    <text evidence="3">Monomer.</text>
</comment>
<evidence type="ECO:0000256" key="9">
    <source>
        <dbReference type="ARBA" id="ARBA00023186"/>
    </source>
</evidence>
<evidence type="ECO:0000256" key="11">
    <source>
        <dbReference type="ARBA" id="ARBA00023288"/>
    </source>
</evidence>
<keyword evidence="9" id="KW-0143">Chaperone</keyword>
<evidence type="ECO:0000313" key="15">
    <source>
        <dbReference type="Proteomes" id="UP000288322"/>
    </source>
</evidence>
<keyword evidence="8" id="KW-0564">Palmitate</keyword>
<keyword evidence="11" id="KW-0449">Lipoprotein</keyword>
<keyword evidence="5" id="KW-0813">Transport</keyword>
<evidence type="ECO:0000256" key="7">
    <source>
        <dbReference type="ARBA" id="ARBA00023136"/>
    </source>
</evidence>
<accession>A0A432GBV1</accession>
<gene>
    <name evidence="13" type="ORF">DSY93_00515</name>
    <name evidence="12" type="ORF">DSY97_01640</name>
</gene>
<comment type="caution">
    <text evidence="12">The sequence shown here is derived from an EMBL/GenBank/DDBJ whole genome shotgun (WGS) entry which is preliminary data.</text>
</comment>
<dbReference type="EMBL" id="QNZH01000014">
    <property type="protein sequence ID" value="RTZ92968.1"/>
    <property type="molecule type" value="Genomic_DNA"/>
</dbReference>
<keyword evidence="7" id="KW-0472">Membrane</keyword>
<evidence type="ECO:0000313" key="12">
    <source>
        <dbReference type="EMBL" id="RTZ81152.1"/>
    </source>
</evidence>
<proteinExistence type="inferred from homology"/>
<dbReference type="Gene3D" id="2.50.20.10">
    <property type="entry name" value="Lipoprotein localisation LolA/LolB/LppX"/>
    <property type="match status" value="1"/>
</dbReference>
<reference evidence="14 15" key="1">
    <citation type="submission" date="2018-06" db="EMBL/GenBank/DDBJ databases">
        <title>Combined omics and stable isotope probing to characterize newly discovered Mariana Back-Arc vent microbial communities.</title>
        <authorList>
            <person name="Trembath-Reichert E."/>
            <person name="Huber J.A."/>
        </authorList>
    </citation>
    <scope>NUCLEOTIDE SEQUENCE [LARGE SCALE GENOMIC DNA]</scope>
    <source>
        <strain evidence="13">MAG 151</strain>
        <strain evidence="12">MAG 63_1</strain>
    </source>
</reference>
<evidence type="ECO:0000313" key="14">
    <source>
        <dbReference type="Proteomes" id="UP000286801"/>
    </source>
</evidence>
<dbReference type="AlphaFoldDB" id="A0A432GBV1"/>
<dbReference type="Pfam" id="PF03550">
    <property type="entry name" value="LolB"/>
    <property type="match status" value="1"/>
</dbReference>
<organism evidence="12 14">
    <name type="scientific">SAR324 cluster bacterium</name>
    <dbReference type="NCBI Taxonomy" id="2024889"/>
    <lineage>
        <taxon>Bacteria</taxon>
        <taxon>Deltaproteobacteria</taxon>
        <taxon>SAR324 cluster</taxon>
    </lineage>
</organism>
<evidence type="ECO:0000256" key="4">
    <source>
        <dbReference type="ARBA" id="ARBA00016202"/>
    </source>
</evidence>
<evidence type="ECO:0000256" key="3">
    <source>
        <dbReference type="ARBA" id="ARBA00011245"/>
    </source>
</evidence>
<dbReference type="InterPro" id="IPR029046">
    <property type="entry name" value="LolA/LolB/LppX"/>
</dbReference>
<dbReference type="PROSITE" id="PS51257">
    <property type="entry name" value="PROKAR_LIPOPROTEIN"/>
    <property type="match status" value="1"/>
</dbReference>
<name>A0A432GBV1_9DELT</name>
<evidence type="ECO:0000256" key="6">
    <source>
        <dbReference type="ARBA" id="ARBA00022927"/>
    </source>
</evidence>
<evidence type="ECO:0000256" key="8">
    <source>
        <dbReference type="ARBA" id="ARBA00023139"/>
    </source>
</evidence>
<comment type="subcellular location">
    <subcellularLocation>
        <location evidence="1">Cell outer membrane</location>
    </subcellularLocation>
</comment>
<dbReference type="GO" id="GO:0015031">
    <property type="term" value="P:protein transport"/>
    <property type="evidence" value="ECO:0007669"/>
    <property type="project" value="UniProtKB-KW"/>
</dbReference>
<evidence type="ECO:0000256" key="2">
    <source>
        <dbReference type="ARBA" id="ARBA00009696"/>
    </source>
</evidence>